<evidence type="ECO:0000313" key="2">
    <source>
        <dbReference type="EMBL" id="EFO21153.1"/>
    </source>
</evidence>
<feature type="compositionally biased region" description="Basic and acidic residues" evidence="1">
    <location>
        <begin position="71"/>
        <end position="80"/>
    </location>
</feature>
<evidence type="ECO:0000313" key="3">
    <source>
        <dbReference type="Proteomes" id="UP000095285"/>
    </source>
</evidence>
<dbReference type="GeneID" id="9944754"/>
<dbReference type="WBParaSite" id="EN70_3846">
    <property type="protein sequence ID" value="EN70_3846"/>
    <property type="gene ID" value="EN70_3846"/>
</dbReference>
<dbReference type="OMA" id="RKYLIEP"/>
<dbReference type="OrthoDB" id="5864177at2759"/>
<protein>
    <submittedName>
        <fullName evidence="4">DUF4806 domain-containing protein</fullName>
    </submittedName>
</protein>
<accession>A0A1S0TW91</accession>
<organism evidence="3 4">
    <name type="scientific">Loa loa</name>
    <name type="common">Eye worm</name>
    <name type="synonym">Filaria loa</name>
    <dbReference type="NCBI Taxonomy" id="7209"/>
    <lineage>
        <taxon>Eukaryota</taxon>
        <taxon>Metazoa</taxon>
        <taxon>Ecdysozoa</taxon>
        <taxon>Nematoda</taxon>
        <taxon>Chromadorea</taxon>
        <taxon>Rhabditida</taxon>
        <taxon>Spirurina</taxon>
        <taxon>Spiruromorpha</taxon>
        <taxon>Filarioidea</taxon>
        <taxon>Onchocercidae</taxon>
        <taxon>Loa</taxon>
    </lineage>
</organism>
<accession>A0A1I7VLH1</accession>
<dbReference type="AlphaFoldDB" id="A0A1I7VLH1"/>
<proteinExistence type="predicted"/>
<reference evidence="2 3" key="1">
    <citation type="submission" date="2012-04" db="EMBL/GenBank/DDBJ databases">
        <title>The Genome Sequence of Loa loa.</title>
        <authorList>
            <consortium name="The Broad Institute Genome Sequencing Platform"/>
            <consortium name="Broad Institute Genome Sequencing Center for Infectious Disease"/>
            <person name="Nutman T.B."/>
            <person name="Fink D.L."/>
            <person name="Russ C."/>
            <person name="Young S."/>
            <person name="Zeng Q."/>
            <person name="Gargeya S."/>
            <person name="Alvarado L."/>
            <person name="Berlin A."/>
            <person name="Chapman S.B."/>
            <person name="Chen Z."/>
            <person name="Freedman E."/>
            <person name="Gellesch M."/>
            <person name="Goldberg J."/>
            <person name="Griggs A."/>
            <person name="Gujja S."/>
            <person name="Heilman E.R."/>
            <person name="Heiman D."/>
            <person name="Howarth C."/>
            <person name="Mehta T."/>
            <person name="Neiman D."/>
            <person name="Pearson M."/>
            <person name="Roberts A."/>
            <person name="Saif S."/>
            <person name="Shea T."/>
            <person name="Shenoy N."/>
            <person name="Sisk P."/>
            <person name="Stolte C."/>
            <person name="Sykes S."/>
            <person name="White J."/>
            <person name="Yandava C."/>
            <person name="Haas B."/>
            <person name="Henn M.R."/>
            <person name="Nusbaum C."/>
            <person name="Birren B."/>
        </authorList>
    </citation>
    <scope>NUCLEOTIDE SEQUENCE [LARGE SCALE GENOMIC DNA]</scope>
</reference>
<evidence type="ECO:0000256" key="1">
    <source>
        <dbReference type="SAM" id="MobiDB-lite"/>
    </source>
</evidence>
<gene>
    <name evidence="2 4" type="ORF">LOAG_07333</name>
</gene>
<reference evidence="4" key="2">
    <citation type="submission" date="2016-11" db="UniProtKB">
        <authorList>
            <consortium name="WormBaseParasite"/>
        </authorList>
    </citation>
    <scope>IDENTIFICATION</scope>
</reference>
<dbReference type="EMBL" id="JH712089">
    <property type="protein sequence ID" value="EFO21153.1"/>
    <property type="molecule type" value="Genomic_DNA"/>
</dbReference>
<sequence length="419" mass="47166">MFDNSRNKPNYPTSTSLYDKNVVIEGWGTSPPHKVVGTVILTPNAVREAKEKVISTIKECDIVYSSSDNGKDELYMHGIDEQPEESDSTSSSKRDEINEMNSNSEEMISNRKTHAGNSITNHNSSACYFFNSYTNSTITITLESTISTSSTVNDTLKKISNKLDHEKFASDLRIIDIMGIFNILATFIEPTLSSDVTSTTHYSSLSDNSTFRNANDEFSNVDTQSDTHVTGKTLDRSFSQLHRSEGQLEISRMKGRGEHTDDEHSGENININNYGVVKGERDYKNFEKNSKLNPQMIPRSDIAKSGINEENKMISNCGIDHIGTSKKDSGQLKSSNCETVDETKIWEPRDVAYEKYDDKDEKHGKSVVLVHFERTLWEKLVAGLKCSQRDCREALRPTENIRKYLIEPSISRARKHSSG</sequence>
<feature type="region of interest" description="Disordered" evidence="1">
    <location>
        <begin position="71"/>
        <end position="106"/>
    </location>
</feature>
<dbReference type="KEGG" id="loa:LOAG_07333"/>
<dbReference type="RefSeq" id="XP_003142914.1">
    <property type="nucleotide sequence ID" value="XM_003142866.2"/>
</dbReference>
<keyword evidence="3" id="KW-1185">Reference proteome</keyword>
<dbReference type="STRING" id="7209.A0A1I7VLH1"/>
<evidence type="ECO:0000313" key="4">
    <source>
        <dbReference type="WBParaSite" id="EN70_3846"/>
    </source>
</evidence>
<name>A0A1I7VLH1_LOALO</name>
<dbReference type="CTD" id="9944754"/>
<dbReference type="Proteomes" id="UP000095285">
    <property type="component" value="Unassembled WGS sequence"/>
</dbReference>